<keyword evidence="2" id="KW-1185">Reference proteome</keyword>
<dbReference type="Proteomes" id="UP000265520">
    <property type="component" value="Unassembled WGS sequence"/>
</dbReference>
<feature type="non-terminal residue" evidence="1">
    <location>
        <position position="1"/>
    </location>
</feature>
<dbReference type="EMBL" id="LXQA010256864">
    <property type="protein sequence ID" value="MCI38530.1"/>
    <property type="molecule type" value="Genomic_DNA"/>
</dbReference>
<protein>
    <submittedName>
        <fullName evidence="1">Uncharacterized protein</fullName>
    </submittedName>
</protein>
<name>A0A392RRX4_9FABA</name>
<evidence type="ECO:0000313" key="2">
    <source>
        <dbReference type="Proteomes" id="UP000265520"/>
    </source>
</evidence>
<comment type="caution">
    <text evidence="1">The sequence shown here is derived from an EMBL/GenBank/DDBJ whole genome shotgun (WGS) entry which is preliminary data.</text>
</comment>
<dbReference type="AlphaFoldDB" id="A0A392RRX4"/>
<accession>A0A392RRX4</accession>
<proteinExistence type="predicted"/>
<organism evidence="1 2">
    <name type="scientific">Trifolium medium</name>
    <dbReference type="NCBI Taxonomy" id="97028"/>
    <lineage>
        <taxon>Eukaryota</taxon>
        <taxon>Viridiplantae</taxon>
        <taxon>Streptophyta</taxon>
        <taxon>Embryophyta</taxon>
        <taxon>Tracheophyta</taxon>
        <taxon>Spermatophyta</taxon>
        <taxon>Magnoliopsida</taxon>
        <taxon>eudicotyledons</taxon>
        <taxon>Gunneridae</taxon>
        <taxon>Pentapetalae</taxon>
        <taxon>rosids</taxon>
        <taxon>fabids</taxon>
        <taxon>Fabales</taxon>
        <taxon>Fabaceae</taxon>
        <taxon>Papilionoideae</taxon>
        <taxon>50 kb inversion clade</taxon>
        <taxon>NPAAA clade</taxon>
        <taxon>Hologalegina</taxon>
        <taxon>IRL clade</taxon>
        <taxon>Trifolieae</taxon>
        <taxon>Trifolium</taxon>
    </lineage>
</organism>
<reference evidence="1 2" key="1">
    <citation type="journal article" date="2018" name="Front. Plant Sci.">
        <title>Red Clover (Trifolium pratense) and Zigzag Clover (T. medium) - A Picture of Genomic Similarities and Differences.</title>
        <authorList>
            <person name="Dluhosova J."/>
            <person name="Istvanek J."/>
            <person name="Nedelnik J."/>
            <person name="Repkova J."/>
        </authorList>
    </citation>
    <scope>NUCLEOTIDE SEQUENCE [LARGE SCALE GENOMIC DNA]</scope>
    <source>
        <strain evidence="2">cv. 10/8</strain>
        <tissue evidence="1">Leaf</tissue>
    </source>
</reference>
<sequence length="47" mass="5317">DIQGCEIREPLEEARKKRNSLIGDCDGALETIGDREKRLETTERGSK</sequence>
<evidence type="ECO:0000313" key="1">
    <source>
        <dbReference type="EMBL" id="MCI38530.1"/>
    </source>
</evidence>